<sequence length="321" mass="34891">MATESFTIEIQLPANISHADMAALQKCEGRVVFFSSLRRITALCDIDYASFFVNGAKPDALTLMAAYRRRFAAVLIRVLPGKITAAALGVSPIPAGLALQNTGPFELRNGDSVCFLPPVFGNTGSHVVRLESVGSELHFPVTVPSELSREVLAKLVAMSLETIGANTHVQPRGPPRDSDSVYYNGKRYQITNALRQLDSVESTARTLVLNMLFAINEGCSLLFALIPNLLTLGAQDGYVNALIQLESATRAVGQLIRQPQVPQAQDGERRFPVYEAVSSWIFMACRLGDDLGPRPLLRVCTFDGPSTIKPGEMAAVIPNWF</sequence>
<dbReference type="EMBL" id="LT608136">
    <property type="protein sequence ID" value="SCL76955.1"/>
    <property type="molecule type" value="Genomic_DNA"/>
</dbReference>
<reference evidence="4" key="1">
    <citation type="submission" date="2016-08" db="EMBL/GenBank/DDBJ databases">
        <authorList>
            <person name="Seilhamer J.J."/>
        </authorList>
    </citation>
    <scope>NUCLEOTIDE SEQUENCE</scope>
    <source>
        <strain evidence="4">Lib01003</strain>
    </source>
</reference>
<organism evidence="4">
    <name type="scientific">Spheniscid alphaherpesvirus 1</name>
    <dbReference type="NCBI Taxonomy" id="2560777"/>
    <lineage>
        <taxon>Viruses</taxon>
        <taxon>Duplodnaviria</taxon>
        <taxon>Heunggongvirae</taxon>
        <taxon>Peploviricota</taxon>
        <taxon>Herviviricetes</taxon>
        <taxon>Herpesvirales</taxon>
        <taxon>Orthoherpesviridae</taxon>
        <taxon>Alphaherpesvirinae</taxon>
        <taxon>Mardivirus</taxon>
        <taxon>Mardivirus spheniscidalpha1</taxon>
    </lineage>
</organism>
<dbReference type="Pfam" id="PF01802">
    <property type="entry name" value="Herpes_V23"/>
    <property type="match status" value="1"/>
</dbReference>
<accession>A0A1R3TFA2</accession>
<keyword evidence="1" id="KW-0167">Capsid protein</keyword>
<gene>
    <name evidence="4" type="primary">UL18</name>
</gene>
<name>A0A1R3TFA2_9ALPH</name>
<evidence type="ECO:0000313" key="4">
    <source>
        <dbReference type="EMBL" id="SCL76955.1"/>
    </source>
</evidence>
<keyword evidence="3" id="KW-0946">Virion</keyword>
<dbReference type="GO" id="GO:0005198">
    <property type="term" value="F:structural molecule activity"/>
    <property type="evidence" value="ECO:0007669"/>
    <property type="project" value="InterPro"/>
</dbReference>
<evidence type="ECO:0000256" key="3">
    <source>
        <dbReference type="ARBA" id="ARBA00022844"/>
    </source>
</evidence>
<proteinExistence type="inferred from homology"/>
<keyword evidence="2" id="KW-1048">Host nucleus</keyword>
<dbReference type="HAMAP" id="MF_04019">
    <property type="entry name" value="HSV_TRX2"/>
    <property type="match status" value="1"/>
</dbReference>
<evidence type="ECO:0000256" key="2">
    <source>
        <dbReference type="ARBA" id="ARBA00022562"/>
    </source>
</evidence>
<dbReference type="Proteomes" id="UP000280017">
    <property type="component" value="Segment"/>
</dbReference>
<evidence type="ECO:0000256" key="1">
    <source>
        <dbReference type="ARBA" id="ARBA00022561"/>
    </source>
</evidence>
<dbReference type="InterPro" id="IPR002690">
    <property type="entry name" value="Herpes_capsid_2"/>
</dbReference>
<protein>
    <submittedName>
        <fullName evidence="4">Capsid triplex subunit 2</fullName>
    </submittedName>
</protein>
<dbReference type="GO" id="GO:0019028">
    <property type="term" value="C:viral capsid"/>
    <property type="evidence" value="ECO:0007669"/>
    <property type="project" value="UniProtKB-KW"/>
</dbReference>